<reference evidence="15" key="1">
    <citation type="submission" date="2020-07" db="EMBL/GenBank/DDBJ databases">
        <title>Ethylene signaling mediates host invasion by parasitic plants.</title>
        <authorList>
            <person name="Yoshida S."/>
        </authorList>
    </citation>
    <scope>NUCLEOTIDE SEQUENCE</scope>
    <source>
        <strain evidence="15">Okayama</strain>
    </source>
</reference>
<evidence type="ECO:0000256" key="3">
    <source>
        <dbReference type="ARBA" id="ARBA00022679"/>
    </source>
</evidence>
<dbReference type="Pfam" id="PF13639">
    <property type="entry name" value="zf-RING_2"/>
    <property type="match status" value="1"/>
</dbReference>
<dbReference type="PANTHER" id="PTHR45768">
    <property type="entry name" value="E3 UBIQUITIN-PROTEIN LIGASE RNF13-LIKE"/>
    <property type="match status" value="1"/>
</dbReference>
<evidence type="ECO:0000313" key="15">
    <source>
        <dbReference type="EMBL" id="GFQ01764.1"/>
    </source>
</evidence>
<dbReference type="OrthoDB" id="8062037at2759"/>
<evidence type="ECO:0000256" key="4">
    <source>
        <dbReference type="ARBA" id="ARBA00022692"/>
    </source>
</evidence>
<feature type="domain" description="RING-type" evidence="14">
    <location>
        <begin position="79"/>
        <end position="121"/>
    </location>
</feature>
<dbReference type="InterPro" id="IPR013083">
    <property type="entry name" value="Znf_RING/FYVE/PHD"/>
</dbReference>
<name>A0A830D0U6_9LAMI</name>
<keyword evidence="8" id="KW-0862">Zinc</keyword>
<dbReference type="Gene3D" id="3.30.40.10">
    <property type="entry name" value="Zinc/RING finger domain, C3HC4 (zinc finger)"/>
    <property type="match status" value="1"/>
</dbReference>
<keyword evidence="4 13" id="KW-0812">Transmembrane</keyword>
<evidence type="ECO:0000256" key="12">
    <source>
        <dbReference type="PROSITE-ProRule" id="PRU00175"/>
    </source>
</evidence>
<evidence type="ECO:0000256" key="8">
    <source>
        <dbReference type="ARBA" id="ARBA00022833"/>
    </source>
</evidence>
<dbReference type="EMBL" id="BMAC01000705">
    <property type="protein sequence ID" value="GFQ01764.1"/>
    <property type="molecule type" value="Genomic_DNA"/>
</dbReference>
<accession>A0A830D0U6</accession>
<dbReference type="PANTHER" id="PTHR45768:SF61">
    <property type="entry name" value="RING-H2 FINGER PROTEIN ATL18"/>
    <property type="match status" value="1"/>
</dbReference>
<proteinExistence type="inferred from homology"/>
<comment type="subcellular location">
    <subcellularLocation>
        <location evidence="1">Membrane</location>
        <topology evidence="1">Single-pass membrane protein</topology>
    </subcellularLocation>
</comment>
<keyword evidence="3" id="KW-0808">Transferase</keyword>
<evidence type="ECO:0000256" key="9">
    <source>
        <dbReference type="ARBA" id="ARBA00022989"/>
    </source>
</evidence>
<evidence type="ECO:0000256" key="10">
    <source>
        <dbReference type="ARBA" id="ARBA00023136"/>
    </source>
</evidence>
<sequence length="137" mass="14869">MTIVISVILLFVGIGVSILIRVCVVGRTLGRRPSNNDANMVQRGSFGNTIMSRDDIDKLPCFNFKAKEKGSSSSSIGNCAVCLENFSSGEKCRLLPACNHSFHAECVDLWLLRTPICPICRAGADFTSLKNEIQMAG</sequence>
<gene>
    <name evidence="15" type="ORF">PHJA_002320300</name>
</gene>
<protein>
    <submittedName>
        <fullName evidence="15">E3 ubiquitin-protein ligase atl4</fullName>
    </submittedName>
</protein>
<feature type="transmembrane region" description="Helical" evidence="13">
    <location>
        <begin position="6"/>
        <end position="24"/>
    </location>
</feature>
<dbReference type="GO" id="GO:0016740">
    <property type="term" value="F:transferase activity"/>
    <property type="evidence" value="ECO:0007669"/>
    <property type="project" value="UniProtKB-KW"/>
</dbReference>
<dbReference type="PROSITE" id="PS50089">
    <property type="entry name" value="ZF_RING_2"/>
    <property type="match status" value="1"/>
</dbReference>
<evidence type="ECO:0000256" key="1">
    <source>
        <dbReference type="ARBA" id="ARBA00004167"/>
    </source>
</evidence>
<evidence type="ECO:0000256" key="13">
    <source>
        <dbReference type="SAM" id="Phobius"/>
    </source>
</evidence>
<keyword evidence="10 13" id="KW-0472">Membrane</keyword>
<dbReference type="SUPFAM" id="SSF57850">
    <property type="entry name" value="RING/U-box"/>
    <property type="match status" value="1"/>
</dbReference>
<organism evidence="15 16">
    <name type="scientific">Phtheirospermum japonicum</name>
    <dbReference type="NCBI Taxonomy" id="374723"/>
    <lineage>
        <taxon>Eukaryota</taxon>
        <taxon>Viridiplantae</taxon>
        <taxon>Streptophyta</taxon>
        <taxon>Embryophyta</taxon>
        <taxon>Tracheophyta</taxon>
        <taxon>Spermatophyta</taxon>
        <taxon>Magnoliopsida</taxon>
        <taxon>eudicotyledons</taxon>
        <taxon>Gunneridae</taxon>
        <taxon>Pentapetalae</taxon>
        <taxon>asterids</taxon>
        <taxon>lamiids</taxon>
        <taxon>Lamiales</taxon>
        <taxon>Orobanchaceae</taxon>
        <taxon>Orobanchaceae incertae sedis</taxon>
        <taxon>Phtheirospermum</taxon>
    </lineage>
</organism>
<evidence type="ECO:0000313" key="16">
    <source>
        <dbReference type="Proteomes" id="UP000653305"/>
    </source>
</evidence>
<evidence type="ECO:0000256" key="2">
    <source>
        <dbReference type="ARBA" id="ARBA00004906"/>
    </source>
</evidence>
<keyword evidence="6 12" id="KW-0863">Zinc-finger</keyword>
<dbReference type="SMART" id="SM00184">
    <property type="entry name" value="RING"/>
    <property type="match status" value="1"/>
</dbReference>
<dbReference type="GO" id="GO:0016020">
    <property type="term" value="C:membrane"/>
    <property type="evidence" value="ECO:0007669"/>
    <property type="project" value="UniProtKB-SubCell"/>
</dbReference>
<evidence type="ECO:0000256" key="11">
    <source>
        <dbReference type="ARBA" id="ARBA00024209"/>
    </source>
</evidence>
<keyword evidence="7" id="KW-0833">Ubl conjugation pathway</keyword>
<evidence type="ECO:0000259" key="14">
    <source>
        <dbReference type="PROSITE" id="PS50089"/>
    </source>
</evidence>
<comment type="similarity">
    <text evidence="11">Belongs to the RING-type zinc finger family. ATL subfamily.</text>
</comment>
<dbReference type="AlphaFoldDB" id="A0A830D0U6"/>
<dbReference type="InterPro" id="IPR001841">
    <property type="entry name" value="Znf_RING"/>
</dbReference>
<keyword evidence="9 13" id="KW-1133">Transmembrane helix</keyword>
<keyword evidence="5" id="KW-0479">Metal-binding</keyword>
<evidence type="ECO:0000256" key="5">
    <source>
        <dbReference type="ARBA" id="ARBA00022723"/>
    </source>
</evidence>
<dbReference type="GO" id="GO:0008270">
    <property type="term" value="F:zinc ion binding"/>
    <property type="evidence" value="ECO:0007669"/>
    <property type="project" value="UniProtKB-KW"/>
</dbReference>
<evidence type="ECO:0000256" key="6">
    <source>
        <dbReference type="ARBA" id="ARBA00022771"/>
    </source>
</evidence>
<comment type="pathway">
    <text evidence="2">Protein modification; protein ubiquitination.</text>
</comment>
<comment type="caution">
    <text evidence="15">The sequence shown here is derived from an EMBL/GenBank/DDBJ whole genome shotgun (WGS) entry which is preliminary data.</text>
</comment>
<keyword evidence="16" id="KW-1185">Reference proteome</keyword>
<dbReference type="Proteomes" id="UP000653305">
    <property type="component" value="Unassembled WGS sequence"/>
</dbReference>
<evidence type="ECO:0000256" key="7">
    <source>
        <dbReference type="ARBA" id="ARBA00022786"/>
    </source>
</evidence>